<comment type="caution">
    <text evidence="4">The sequence shown here is derived from an EMBL/GenBank/DDBJ whole genome shotgun (WGS) entry which is preliminary data.</text>
</comment>
<proteinExistence type="predicted"/>
<keyword evidence="1" id="KW-0238">DNA-binding</keyword>
<evidence type="ECO:0000256" key="1">
    <source>
        <dbReference type="ARBA" id="ARBA00023125"/>
    </source>
</evidence>
<sequence length="296" mass="34472">MNILIVDDEISTLEEIEFYVKKYKEFDCCVACKNSVEALEQAEKQPFDIVLLDIDMPVINGLELADRLLNIFPGMKVIFITAYNHYATEAFEVNAIDYVLKPIREERLFKALDRLVGKKVDDHKNKKGNYEIYIQTFGRLVVKVGGEVVKWNRQKSSEIFAYLLENRDVPVHKEKLCDLLWPDLEPKKALANLQTTIYSIRKTFLAYNSQKISIEYSGNSYMLIAKNTYIDAFEFEKEVQKAIDLQDATFLECAIGLYKGEYLSEEGWIWAETKKEALRRKYVFAVQRLKKSSHKE</sequence>
<dbReference type="PROSITE" id="PS50110">
    <property type="entry name" value="RESPONSE_REGULATORY"/>
    <property type="match status" value="1"/>
</dbReference>
<organism evidence="4 5">
    <name type="scientific">Clostridium thailandense</name>
    <dbReference type="NCBI Taxonomy" id="2794346"/>
    <lineage>
        <taxon>Bacteria</taxon>
        <taxon>Bacillati</taxon>
        <taxon>Bacillota</taxon>
        <taxon>Clostridia</taxon>
        <taxon>Eubacteriales</taxon>
        <taxon>Clostridiaceae</taxon>
        <taxon>Clostridium</taxon>
    </lineage>
</organism>
<dbReference type="InterPro" id="IPR001789">
    <property type="entry name" value="Sig_transdc_resp-reg_receiver"/>
</dbReference>
<protein>
    <submittedName>
        <fullName evidence="4">Response regulator</fullName>
    </submittedName>
</protein>
<dbReference type="SMART" id="SM00448">
    <property type="entry name" value="REC"/>
    <property type="match status" value="1"/>
</dbReference>
<evidence type="ECO:0000256" key="2">
    <source>
        <dbReference type="PROSITE-ProRule" id="PRU00169"/>
    </source>
</evidence>
<dbReference type="PANTHER" id="PTHR35807:SF2">
    <property type="entry name" value="TRANSCRIPTIONAL ACTIVATOR DOMAIN"/>
    <property type="match status" value="1"/>
</dbReference>
<reference evidence="4" key="1">
    <citation type="submission" date="2020-12" db="EMBL/GenBank/DDBJ databases">
        <title>Clostridium thailandense sp. nov., a novel acetogenic bacterium isolated from peat land soil in Thailand.</title>
        <authorList>
            <person name="Chaikitkaew S."/>
            <person name="Birkeland N.K."/>
        </authorList>
    </citation>
    <scope>NUCLEOTIDE SEQUENCE</scope>
    <source>
        <strain evidence="4">PL3</strain>
    </source>
</reference>
<dbReference type="GO" id="GO:0003677">
    <property type="term" value="F:DNA binding"/>
    <property type="evidence" value="ECO:0007669"/>
    <property type="project" value="UniProtKB-KW"/>
</dbReference>
<feature type="domain" description="Response regulatory" evidence="3">
    <location>
        <begin position="2"/>
        <end position="116"/>
    </location>
</feature>
<dbReference type="CDD" id="cd17536">
    <property type="entry name" value="REC_YesN-like"/>
    <property type="match status" value="1"/>
</dbReference>
<dbReference type="GO" id="GO:0000160">
    <property type="term" value="P:phosphorelay signal transduction system"/>
    <property type="evidence" value="ECO:0007669"/>
    <property type="project" value="InterPro"/>
</dbReference>
<evidence type="ECO:0000259" key="3">
    <source>
        <dbReference type="PROSITE" id="PS50110"/>
    </source>
</evidence>
<keyword evidence="5" id="KW-1185">Reference proteome</keyword>
<evidence type="ECO:0000313" key="5">
    <source>
        <dbReference type="Proteomes" id="UP000694308"/>
    </source>
</evidence>
<dbReference type="InterPro" id="IPR001867">
    <property type="entry name" value="OmpR/PhoB-type_DNA-bd"/>
</dbReference>
<gene>
    <name evidence="4" type="ORF">I6U48_16595</name>
</gene>
<accession>A0A949U138</accession>
<dbReference type="GO" id="GO:0006355">
    <property type="term" value="P:regulation of DNA-templated transcription"/>
    <property type="evidence" value="ECO:0007669"/>
    <property type="project" value="InterPro"/>
</dbReference>
<keyword evidence="2" id="KW-0597">Phosphoprotein</keyword>
<dbReference type="Pfam" id="PF00072">
    <property type="entry name" value="Response_reg"/>
    <property type="match status" value="1"/>
</dbReference>
<dbReference type="PANTHER" id="PTHR35807">
    <property type="entry name" value="TRANSCRIPTIONAL REGULATOR REDD-RELATED"/>
    <property type="match status" value="1"/>
</dbReference>
<dbReference type="EMBL" id="JAEEGC010000085">
    <property type="protein sequence ID" value="MBV7274513.1"/>
    <property type="molecule type" value="Genomic_DNA"/>
</dbReference>
<dbReference type="AlphaFoldDB" id="A0A949U138"/>
<name>A0A949U138_9CLOT</name>
<dbReference type="InterPro" id="IPR051677">
    <property type="entry name" value="AfsR-DnrI-RedD_regulator"/>
</dbReference>
<evidence type="ECO:0000313" key="4">
    <source>
        <dbReference type="EMBL" id="MBV7274513.1"/>
    </source>
</evidence>
<feature type="modified residue" description="4-aspartylphosphate" evidence="2">
    <location>
        <position position="53"/>
    </location>
</feature>
<dbReference type="Proteomes" id="UP000694308">
    <property type="component" value="Unassembled WGS sequence"/>
</dbReference>
<dbReference type="RefSeq" id="WP_218321578.1">
    <property type="nucleotide sequence ID" value="NZ_JAEEGC010000085.1"/>
</dbReference>
<dbReference type="SMART" id="SM00862">
    <property type="entry name" value="Trans_reg_C"/>
    <property type="match status" value="1"/>
</dbReference>